<feature type="compositionally biased region" description="Basic and acidic residues" evidence="9">
    <location>
        <begin position="649"/>
        <end position="664"/>
    </location>
</feature>
<protein>
    <submittedName>
        <fullName evidence="13">NhaP-type Na+/H+ or K+/H+ antiporter</fullName>
    </submittedName>
</protein>
<dbReference type="GO" id="GO:0006813">
    <property type="term" value="P:potassium ion transport"/>
    <property type="evidence" value="ECO:0007669"/>
    <property type="project" value="InterPro"/>
</dbReference>
<name>A0A1H9YIQ5_9RHOB</name>
<reference evidence="13 14" key="1">
    <citation type="submission" date="2016-10" db="EMBL/GenBank/DDBJ databases">
        <authorList>
            <person name="de Groot N.N."/>
        </authorList>
    </citation>
    <scope>NUCLEOTIDE SEQUENCE [LARGE SCALE GENOMIC DNA]</scope>
    <source>
        <strain evidence="13 14">DSM 17862</strain>
    </source>
</reference>
<dbReference type="Proteomes" id="UP000199180">
    <property type="component" value="Unassembled WGS sequence"/>
</dbReference>
<keyword evidence="4" id="KW-1003">Cell membrane</keyword>
<evidence type="ECO:0000256" key="7">
    <source>
        <dbReference type="ARBA" id="ARBA00023065"/>
    </source>
</evidence>
<gene>
    <name evidence="13" type="ORF">SAMN04489858_101193</name>
</gene>
<keyword evidence="8 10" id="KW-0472">Membrane</keyword>
<feature type="compositionally biased region" description="Basic and acidic residues" evidence="9">
    <location>
        <begin position="700"/>
        <end position="709"/>
    </location>
</feature>
<feature type="transmembrane region" description="Helical" evidence="10">
    <location>
        <begin position="225"/>
        <end position="242"/>
    </location>
</feature>
<dbReference type="InterPro" id="IPR003148">
    <property type="entry name" value="RCK_N"/>
</dbReference>
<sequence length="709" mass="75679">MATELTGGLSPMQAFAVVGIAGVGAQWLAWRFRLPAIVLMLLAGLLLGPVTGIFVPSRDIGDIIPPMISLAVAVILFEGGLTLSLRKLADARPAVRRLVYIGAPLGWVMSSLALAFGAGLGWESAIVFGGIMIVTGPTVIAPLLRQAKLTSRPAQVLQWEGIVNDPIGALVAVIALEIVLVRNTGVTWGEALGQLMLGIGFATVIGAVVGYLVVQSFRRGWVPEYMKVPLLFVAVLGVFAGSDSLLHESGLLAVTVMGLVIANADLPSYHELHRFKEHATILLVSGVFILLAAGIRFETLAQLDWWRAGLFIALVVLVARPVTVLASLIGTNLPMKERLLIAFTGPRGVVLVAVSGIFAERLVGEGIEDGALIAPLAFVLVLVTVVLHGFTLAPFARRLGLTSGEKPGLLIVGGSLFATGLAKALDKAGVNVLITDTNRDHLRTARSEAVHTFYGDILGEAAEHNVEFIAYSGILAASDNDAYNTLVATDLAPEFGRENIWQLARHKEDRARHALPTQLGGQTIDGNRTLAQYLDLLADGWIFRTTRLTEEYRLADWQAAREGAVPLAQVQNEKLWFIGSLEDDLVDRPDTRIVSLLPPDIAQQIEREHEAQAKPGESAREVAREEAEAVKRGQGSGSVPGGDSAAGADRLRDQAKDGDLKDGDLIETEGDLSDDGRPAPQRDPDEGLSDDDDEAANEVRSADAGKPRD</sequence>
<keyword evidence="14" id="KW-1185">Reference proteome</keyword>
<dbReference type="InterPro" id="IPR038770">
    <property type="entry name" value="Na+/solute_symporter_sf"/>
</dbReference>
<keyword evidence="6 10" id="KW-1133">Transmembrane helix</keyword>
<evidence type="ECO:0000256" key="9">
    <source>
        <dbReference type="SAM" id="MobiDB-lite"/>
    </source>
</evidence>
<evidence type="ECO:0000256" key="2">
    <source>
        <dbReference type="ARBA" id="ARBA00022448"/>
    </source>
</evidence>
<dbReference type="GO" id="GO:0005886">
    <property type="term" value="C:plasma membrane"/>
    <property type="evidence" value="ECO:0007669"/>
    <property type="project" value="UniProtKB-SubCell"/>
</dbReference>
<evidence type="ECO:0000256" key="10">
    <source>
        <dbReference type="SAM" id="Phobius"/>
    </source>
</evidence>
<dbReference type="STRING" id="364199.SAMN04489858_101193"/>
<evidence type="ECO:0000256" key="4">
    <source>
        <dbReference type="ARBA" id="ARBA00022475"/>
    </source>
</evidence>
<feature type="transmembrane region" description="Helical" evidence="10">
    <location>
        <begin position="12"/>
        <end position="30"/>
    </location>
</feature>
<accession>A0A1H9YIQ5</accession>
<dbReference type="PANTHER" id="PTHR32507">
    <property type="entry name" value="NA(+)/H(+) ANTIPORTER 1"/>
    <property type="match status" value="1"/>
</dbReference>
<feature type="transmembrane region" description="Helical" evidence="10">
    <location>
        <begin position="97"/>
        <end position="119"/>
    </location>
</feature>
<evidence type="ECO:0000256" key="3">
    <source>
        <dbReference type="ARBA" id="ARBA00022449"/>
    </source>
</evidence>
<feature type="transmembrane region" description="Helical" evidence="10">
    <location>
        <begin position="278"/>
        <end position="297"/>
    </location>
</feature>
<dbReference type="OrthoDB" id="570124at2"/>
<feature type="transmembrane region" description="Helical" evidence="10">
    <location>
        <begin position="125"/>
        <end position="144"/>
    </location>
</feature>
<feature type="region of interest" description="Disordered" evidence="9">
    <location>
        <begin position="609"/>
        <end position="709"/>
    </location>
</feature>
<dbReference type="Gene3D" id="1.20.1530.20">
    <property type="match status" value="1"/>
</dbReference>
<dbReference type="EMBL" id="FOHO01000001">
    <property type="protein sequence ID" value="SES68919.1"/>
    <property type="molecule type" value="Genomic_DNA"/>
</dbReference>
<feature type="domain" description="Cation/H+ exchanger transmembrane" evidence="11">
    <location>
        <begin position="28"/>
        <end position="397"/>
    </location>
</feature>
<feature type="compositionally biased region" description="Basic and acidic residues" evidence="9">
    <location>
        <begin position="674"/>
        <end position="685"/>
    </location>
</feature>
<evidence type="ECO:0000259" key="11">
    <source>
        <dbReference type="Pfam" id="PF00999"/>
    </source>
</evidence>
<keyword evidence="5 10" id="KW-0812">Transmembrane</keyword>
<organism evidence="13 14">
    <name type="scientific">Paracoccus homiensis</name>
    <dbReference type="NCBI Taxonomy" id="364199"/>
    <lineage>
        <taxon>Bacteria</taxon>
        <taxon>Pseudomonadati</taxon>
        <taxon>Pseudomonadota</taxon>
        <taxon>Alphaproteobacteria</taxon>
        <taxon>Rhodobacterales</taxon>
        <taxon>Paracoccaceae</taxon>
        <taxon>Paracoccus</taxon>
    </lineage>
</organism>
<evidence type="ECO:0000256" key="1">
    <source>
        <dbReference type="ARBA" id="ARBA00004651"/>
    </source>
</evidence>
<feature type="compositionally biased region" description="Acidic residues" evidence="9">
    <location>
        <begin position="686"/>
        <end position="696"/>
    </location>
</feature>
<proteinExistence type="predicted"/>
<dbReference type="AlphaFoldDB" id="A0A1H9YIQ5"/>
<dbReference type="InterPro" id="IPR006153">
    <property type="entry name" value="Cation/H_exchanger_TM"/>
</dbReference>
<evidence type="ECO:0000313" key="14">
    <source>
        <dbReference type="Proteomes" id="UP000199180"/>
    </source>
</evidence>
<keyword evidence="2" id="KW-0813">Transport</keyword>
<dbReference type="RefSeq" id="WP_090731760.1">
    <property type="nucleotide sequence ID" value="NZ_CP177219.1"/>
</dbReference>
<feature type="transmembrane region" description="Helical" evidence="10">
    <location>
        <begin position="63"/>
        <end position="85"/>
    </location>
</feature>
<dbReference type="PANTHER" id="PTHR32507:SF0">
    <property type="entry name" value="NA(+)_H(+) ANTIPORTER 2-RELATED"/>
    <property type="match status" value="1"/>
</dbReference>
<evidence type="ECO:0000256" key="5">
    <source>
        <dbReference type="ARBA" id="ARBA00022692"/>
    </source>
</evidence>
<dbReference type="GO" id="GO:0015297">
    <property type="term" value="F:antiporter activity"/>
    <property type="evidence" value="ECO:0007669"/>
    <property type="project" value="UniProtKB-KW"/>
</dbReference>
<dbReference type="Pfam" id="PF02254">
    <property type="entry name" value="TrkA_N"/>
    <property type="match status" value="1"/>
</dbReference>
<feature type="compositionally biased region" description="Basic and acidic residues" evidence="9">
    <location>
        <begin position="609"/>
        <end position="631"/>
    </location>
</feature>
<feature type="domain" description="RCK N-terminal" evidence="12">
    <location>
        <begin position="410"/>
        <end position="509"/>
    </location>
</feature>
<evidence type="ECO:0000259" key="12">
    <source>
        <dbReference type="Pfam" id="PF02254"/>
    </source>
</evidence>
<dbReference type="InterPro" id="IPR036291">
    <property type="entry name" value="NAD(P)-bd_dom_sf"/>
</dbReference>
<dbReference type="Pfam" id="PF00999">
    <property type="entry name" value="Na_H_Exchanger"/>
    <property type="match status" value="1"/>
</dbReference>
<evidence type="ECO:0000256" key="6">
    <source>
        <dbReference type="ARBA" id="ARBA00022989"/>
    </source>
</evidence>
<dbReference type="SUPFAM" id="SSF51735">
    <property type="entry name" value="NAD(P)-binding Rossmann-fold domains"/>
    <property type="match status" value="1"/>
</dbReference>
<feature type="transmembrane region" description="Helical" evidence="10">
    <location>
        <begin position="192"/>
        <end position="213"/>
    </location>
</feature>
<feature type="transmembrane region" description="Helical" evidence="10">
    <location>
        <begin position="156"/>
        <end position="180"/>
    </location>
</feature>
<comment type="subcellular location">
    <subcellularLocation>
        <location evidence="1">Cell membrane</location>
        <topology evidence="1">Multi-pass membrane protein</topology>
    </subcellularLocation>
</comment>
<feature type="transmembrane region" description="Helical" evidence="10">
    <location>
        <begin position="37"/>
        <end position="57"/>
    </location>
</feature>
<feature type="transmembrane region" description="Helical" evidence="10">
    <location>
        <begin position="309"/>
        <end position="328"/>
    </location>
</feature>
<keyword evidence="7" id="KW-0406">Ion transport</keyword>
<evidence type="ECO:0000256" key="8">
    <source>
        <dbReference type="ARBA" id="ARBA00023136"/>
    </source>
</evidence>
<feature type="transmembrane region" description="Helical" evidence="10">
    <location>
        <begin position="371"/>
        <end position="396"/>
    </location>
</feature>
<dbReference type="Gene3D" id="3.40.50.720">
    <property type="entry name" value="NAD(P)-binding Rossmann-like Domain"/>
    <property type="match status" value="1"/>
</dbReference>
<keyword evidence="3" id="KW-0050">Antiport</keyword>
<evidence type="ECO:0000313" key="13">
    <source>
        <dbReference type="EMBL" id="SES68919.1"/>
    </source>
</evidence>
<dbReference type="GO" id="GO:1902600">
    <property type="term" value="P:proton transmembrane transport"/>
    <property type="evidence" value="ECO:0007669"/>
    <property type="project" value="InterPro"/>
</dbReference>
<feature type="transmembrane region" description="Helical" evidence="10">
    <location>
        <begin position="340"/>
        <end position="359"/>
    </location>
</feature>